<dbReference type="Gene3D" id="2.40.50.100">
    <property type="match status" value="1"/>
</dbReference>
<dbReference type="InterPro" id="IPR058626">
    <property type="entry name" value="MdtA-like_b-barrel"/>
</dbReference>
<evidence type="ECO:0000256" key="3">
    <source>
        <dbReference type="ARBA" id="ARBA00009477"/>
    </source>
</evidence>
<comment type="subcellular location">
    <subcellularLocation>
        <location evidence="1">Cell inner membrane</location>
    </subcellularLocation>
    <subcellularLocation>
        <location evidence="2">Membrane</location>
        <topology evidence="2">Lipid-anchor</topology>
    </subcellularLocation>
</comment>
<evidence type="ECO:0000256" key="2">
    <source>
        <dbReference type="ARBA" id="ARBA00004635"/>
    </source>
</evidence>
<dbReference type="PANTHER" id="PTHR30469">
    <property type="entry name" value="MULTIDRUG RESISTANCE PROTEIN MDTA"/>
    <property type="match status" value="1"/>
</dbReference>
<dbReference type="Pfam" id="PF25989">
    <property type="entry name" value="YknX_C"/>
    <property type="match status" value="1"/>
</dbReference>
<dbReference type="InterPro" id="IPR058637">
    <property type="entry name" value="YknX-like_C"/>
</dbReference>
<organism evidence="13 15">
    <name type="scientific">Pseudomonas helleri</name>
    <dbReference type="NCBI Taxonomy" id="1608996"/>
    <lineage>
        <taxon>Bacteria</taxon>
        <taxon>Pseudomonadati</taxon>
        <taxon>Pseudomonadota</taxon>
        <taxon>Gammaproteobacteria</taxon>
        <taxon>Pseudomonadales</taxon>
        <taxon>Pseudomonadaceae</taxon>
        <taxon>Pseudomonas</taxon>
    </lineage>
</organism>
<evidence type="ECO:0000256" key="7">
    <source>
        <dbReference type="ARBA" id="ARBA00023136"/>
    </source>
</evidence>
<dbReference type="Proteomes" id="UP000441404">
    <property type="component" value="Unassembled WGS sequence"/>
</dbReference>
<accession>A0A6A7YLI9</accession>
<dbReference type="InterPro" id="IPR058625">
    <property type="entry name" value="MdtA-like_BSH"/>
</dbReference>
<evidence type="ECO:0000259" key="8">
    <source>
        <dbReference type="Pfam" id="PF25876"/>
    </source>
</evidence>
<evidence type="ECO:0000313" key="15">
    <source>
        <dbReference type="Proteomes" id="UP000489190"/>
    </source>
</evidence>
<evidence type="ECO:0000313" key="14">
    <source>
        <dbReference type="Proteomes" id="UP000441404"/>
    </source>
</evidence>
<dbReference type="EMBL" id="WIWJ01000052">
    <property type="protein sequence ID" value="MQT49358.1"/>
    <property type="molecule type" value="Genomic_DNA"/>
</dbReference>
<dbReference type="AlphaFoldDB" id="A0A6A7YLI9"/>
<gene>
    <name evidence="13" type="ORF">GHO39_19885</name>
    <name evidence="12" type="ORF">GHO40_21870</name>
</gene>
<evidence type="ECO:0000259" key="10">
    <source>
        <dbReference type="Pfam" id="PF25944"/>
    </source>
</evidence>
<keyword evidence="4" id="KW-1003">Cell membrane</keyword>
<dbReference type="GO" id="GO:1990281">
    <property type="term" value="C:efflux pump complex"/>
    <property type="evidence" value="ECO:0007669"/>
    <property type="project" value="TreeGrafter"/>
</dbReference>
<dbReference type="RefSeq" id="WP_323368934.1">
    <property type="nucleotide sequence ID" value="NZ_WIWI01000060.1"/>
</dbReference>
<evidence type="ECO:0000256" key="1">
    <source>
        <dbReference type="ARBA" id="ARBA00004533"/>
    </source>
</evidence>
<dbReference type="Gene3D" id="2.40.30.170">
    <property type="match status" value="1"/>
</dbReference>
<dbReference type="InterPro" id="IPR006143">
    <property type="entry name" value="RND_pump_MFP"/>
</dbReference>
<proteinExistence type="inferred from homology"/>
<dbReference type="SUPFAM" id="SSF111369">
    <property type="entry name" value="HlyD-like secretion proteins"/>
    <property type="match status" value="1"/>
</dbReference>
<reference evidence="14 15" key="1">
    <citation type="submission" date="2019-10" db="EMBL/GenBank/DDBJ databases">
        <title>Evaluation of single-gene subtyping targets for Pseudomonas.</title>
        <authorList>
            <person name="Reichler S.J."/>
            <person name="Orsi R.H."/>
            <person name="Wiedmann M."/>
            <person name="Martin N.H."/>
            <person name="Murphy S.I."/>
        </authorList>
    </citation>
    <scope>NUCLEOTIDE SEQUENCE [LARGE SCALE GENOMIC DNA]</scope>
    <source>
        <strain evidence="13 15">FSL R10-3254</strain>
        <strain evidence="12 14">FSL R10-3257</strain>
    </source>
</reference>
<dbReference type="Pfam" id="PF25917">
    <property type="entry name" value="BSH_RND"/>
    <property type="match status" value="1"/>
</dbReference>
<dbReference type="Gene3D" id="1.10.287.470">
    <property type="entry name" value="Helix hairpin bin"/>
    <property type="match status" value="1"/>
</dbReference>
<feature type="domain" description="Multidrug resistance protein MdtA-like alpha-helical hairpin" evidence="8">
    <location>
        <begin position="112"/>
        <end position="181"/>
    </location>
</feature>
<dbReference type="Pfam" id="PF25944">
    <property type="entry name" value="Beta-barrel_RND"/>
    <property type="match status" value="1"/>
</dbReference>
<evidence type="ECO:0000313" key="13">
    <source>
        <dbReference type="EMBL" id="MQT91377.1"/>
    </source>
</evidence>
<protein>
    <submittedName>
        <fullName evidence="13">Efflux RND transporter periplasmic adaptor subunit</fullName>
    </submittedName>
</protein>
<comment type="similarity">
    <text evidence="3">Belongs to the membrane fusion protein (MFP) (TC 8.A.1) family.</text>
</comment>
<evidence type="ECO:0000313" key="12">
    <source>
        <dbReference type="EMBL" id="MQT49358.1"/>
    </source>
</evidence>
<evidence type="ECO:0000259" key="11">
    <source>
        <dbReference type="Pfam" id="PF25989"/>
    </source>
</evidence>
<evidence type="ECO:0000256" key="5">
    <source>
        <dbReference type="ARBA" id="ARBA00022519"/>
    </source>
</evidence>
<dbReference type="GO" id="GO:0015562">
    <property type="term" value="F:efflux transmembrane transporter activity"/>
    <property type="evidence" value="ECO:0007669"/>
    <property type="project" value="TreeGrafter"/>
</dbReference>
<comment type="caution">
    <text evidence="13">The sequence shown here is derived from an EMBL/GenBank/DDBJ whole genome shotgun (WGS) entry which is preliminary data.</text>
</comment>
<sequence length="378" mass="40107">MNTSRRHIFIWALSALVVLAVAWALYAHWPSMAHKDRPMGMGGRAEPVAAVAVVPQDVPVYIDALGTVTPTQSVTVITQVDGILASVEFKEGQQVRKGQVIARIDDRALKAQLAQAQGVLAHDQAVLSNAQRDLARYRELIKAGSISQQTLDTQISTVAQQLGTVAADQGSVQNLEVQLSYCTITSPVDGIVGLRQIDPGNYVTTASTSAIAVITQMKPATVVFAVPEDYLGAINQARAAGVVSVLAYDRNKQNLLASGQLLALDNQVDTSTGTIKVKAQFDDADHVLFPDQFVNARLKAQTLDQVPVVPTRAIQHGSQGDFVFVVAGNKASLRNVKSGPSMGDVTAILDASVKPGEQVITEGADKLDNGSAIKVVAQ</sequence>
<dbReference type="EMBL" id="WIWI01000060">
    <property type="protein sequence ID" value="MQT91377.1"/>
    <property type="molecule type" value="Genomic_DNA"/>
</dbReference>
<evidence type="ECO:0000259" key="9">
    <source>
        <dbReference type="Pfam" id="PF25917"/>
    </source>
</evidence>
<keyword evidence="5" id="KW-0997">Cell inner membrane</keyword>
<dbReference type="PANTHER" id="PTHR30469:SF12">
    <property type="entry name" value="MULTIDRUG RESISTANCE PROTEIN MDTA"/>
    <property type="match status" value="1"/>
</dbReference>
<keyword evidence="6" id="KW-0175">Coiled coil</keyword>
<dbReference type="NCBIfam" id="TIGR01730">
    <property type="entry name" value="RND_mfp"/>
    <property type="match status" value="1"/>
</dbReference>
<evidence type="ECO:0000256" key="4">
    <source>
        <dbReference type="ARBA" id="ARBA00022475"/>
    </source>
</evidence>
<keyword evidence="7" id="KW-0472">Membrane</keyword>
<feature type="domain" description="Multidrug resistance protein MdtA-like beta-barrel" evidence="10">
    <location>
        <begin position="219"/>
        <end position="301"/>
    </location>
</feature>
<dbReference type="InterPro" id="IPR058624">
    <property type="entry name" value="MdtA-like_HH"/>
</dbReference>
<dbReference type="Pfam" id="PF25876">
    <property type="entry name" value="HH_MFP_RND"/>
    <property type="match status" value="1"/>
</dbReference>
<dbReference type="Gene3D" id="2.40.420.20">
    <property type="match status" value="1"/>
</dbReference>
<dbReference type="Proteomes" id="UP000489190">
    <property type="component" value="Unassembled WGS sequence"/>
</dbReference>
<feature type="domain" description="YknX-like C-terminal permuted SH3-like" evidence="11">
    <location>
        <begin position="308"/>
        <end position="375"/>
    </location>
</feature>
<name>A0A6A7YLI9_9PSED</name>
<evidence type="ECO:0000256" key="6">
    <source>
        <dbReference type="ARBA" id="ARBA00023054"/>
    </source>
</evidence>
<feature type="domain" description="Multidrug resistance protein MdtA-like barrel-sandwich hybrid" evidence="9">
    <location>
        <begin position="73"/>
        <end position="215"/>
    </location>
</feature>